<keyword evidence="3" id="KW-1185">Reference proteome</keyword>
<evidence type="ECO:0000313" key="2">
    <source>
        <dbReference type="EMBL" id="MDC0669241.1"/>
    </source>
</evidence>
<organism evidence="2 3">
    <name type="scientific">Nannocystis radixulma</name>
    <dbReference type="NCBI Taxonomy" id="2995305"/>
    <lineage>
        <taxon>Bacteria</taxon>
        <taxon>Pseudomonadati</taxon>
        <taxon>Myxococcota</taxon>
        <taxon>Polyangia</taxon>
        <taxon>Nannocystales</taxon>
        <taxon>Nannocystaceae</taxon>
        <taxon>Nannocystis</taxon>
    </lineage>
</organism>
<gene>
    <name evidence="2" type="ORF">POL58_15925</name>
</gene>
<protein>
    <recommendedName>
        <fullName evidence="4">EGF-like domain-containing protein</fullName>
    </recommendedName>
</protein>
<sequence length="243" mass="25164">MASGACYHGGEVCSNGQSMACEGADGCVGQQACQGDGSFGACLCKAAPDDGSGSTGDEPGSTGSGTTESAGSSDGSGTTGAPPDETGSGGDSSECMPSSCDAMFEEGCGVIHECGQEIVCGCPEGFACEEGKCKVQCDTTYTILNDKMDDIVEHEDCNMGDPVPRDSIMFVVRNVGETYVRYHGEEIEFKISSGEQETIEVGCCMIPEEVCVGLEPNYFRTCEYYESLLVGGSCDPQPVMGCK</sequence>
<feature type="compositionally biased region" description="Low complexity" evidence="1">
    <location>
        <begin position="49"/>
        <end position="83"/>
    </location>
</feature>
<name>A0ABT5B559_9BACT</name>
<feature type="region of interest" description="Disordered" evidence="1">
    <location>
        <begin position="49"/>
        <end position="93"/>
    </location>
</feature>
<accession>A0ABT5B559</accession>
<evidence type="ECO:0000313" key="3">
    <source>
        <dbReference type="Proteomes" id="UP001217838"/>
    </source>
</evidence>
<evidence type="ECO:0000256" key="1">
    <source>
        <dbReference type="SAM" id="MobiDB-lite"/>
    </source>
</evidence>
<proteinExistence type="predicted"/>
<dbReference type="EMBL" id="JAQNDN010000007">
    <property type="protein sequence ID" value="MDC0669241.1"/>
    <property type="molecule type" value="Genomic_DNA"/>
</dbReference>
<evidence type="ECO:0008006" key="4">
    <source>
        <dbReference type="Google" id="ProtNLM"/>
    </source>
</evidence>
<reference evidence="2 3" key="1">
    <citation type="submission" date="2022-11" db="EMBL/GenBank/DDBJ databases">
        <title>Minimal conservation of predation-associated metabolite biosynthetic gene clusters underscores biosynthetic potential of Myxococcota including descriptions for ten novel species: Archangium lansinium sp. nov., Myxococcus landrumus sp. nov., Nannocystis bai.</title>
        <authorList>
            <person name="Ahearne A."/>
            <person name="Stevens C."/>
            <person name="Dowd S."/>
        </authorList>
    </citation>
    <scope>NUCLEOTIDE SEQUENCE [LARGE SCALE GENOMIC DNA]</scope>
    <source>
        <strain evidence="2 3">NCELM</strain>
    </source>
</reference>
<comment type="caution">
    <text evidence="2">The sequence shown here is derived from an EMBL/GenBank/DDBJ whole genome shotgun (WGS) entry which is preliminary data.</text>
</comment>
<dbReference type="RefSeq" id="WP_271998977.1">
    <property type="nucleotide sequence ID" value="NZ_JAQNDN010000007.1"/>
</dbReference>
<dbReference type="Proteomes" id="UP001217838">
    <property type="component" value="Unassembled WGS sequence"/>
</dbReference>